<dbReference type="Pfam" id="PF00300">
    <property type="entry name" value="His_Phos_1"/>
    <property type="match status" value="1"/>
</dbReference>
<dbReference type="CDD" id="cd07067">
    <property type="entry name" value="HP_PGM_like"/>
    <property type="match status" value="1"/>
</dbReference>
<name>E6U0N7_EVAC2</name>
<protein>
    <submittedName>
        <fullName evidence="4">Phosphoglycerate mutase</fullName>
    </submittedName>
</protein>
<evidence type="ECO:0000313" key="5">
    <source>
        <dbReference type="Proteomes" id="UP000001401"/>
    </source>
</evidence>
<accession>E6U0N7</accession>
<dbReference type="Gene3D" id="3.40.50.1240">
    <property type="entry name" value="Phosphoglycerate mutase-like"/>
    <property type="match status" value="1"/>
</dbReference>
<dbReference type="GO" id="GO:0045820">
    <property type="term" value="P:negative regulation of glycolytic process"/>
    <property type="evidence" value="ECO:0007669"/>
    <property type="project" value="TreeGrafter"/>
</dbReference>
<dbReference type="InterPro" id="IPR051695">
    <property type="entry name" value="Phosphoglycerate_Mutase"/>
</dbReference>
<feature type="binding site" evidence="3">
    <location>
        <position position="53"/>
    </location>
    <ligand>
        <name>substrate</name>
    </ligand>
</feature>
<dbReference type="SUPFAM" id="SSF53254">
    <property type="entry name" value="Phosphoglycerate mutase-like"/>
    <property type="match status" value="1"/>
</dbReference>
<dbReference type="InterPro" id="IPR029033">
    <property type="entry name" value="His_PPase_superfam"/>
</dbReference>
<dbReference type="PANTHER" id="PTHR46517">
    <property type="entry name" value="FRUCTOSE-2,6-BISPHOSPHATASE TIGAR"/>
    <property type="match status" value="1"/>
</dbReference>
<dbReference type="PANTHER" id="PTHR46517:SF1">
    <property type="entry name" value="FRUCTOSE-2,6-BISPHOSPHATASE TIGAR"/>
    <property type="match status" value="1"/>
</dbReference>
<evidence type="ECO:0000313" key="4">
    <source>
        <dbReference type="EMBL" id="ADU29085.1"/>
    </source>
</evidence>
<evidence type="ECO:0000256" key="3">
    <source>
        <dbReference type="PIRSR" id="PIRSR613078-2"/>
    </source>
</evidence>
<dbReference type="InterPro" id="IPR013078">
    <property type="entry name" value="His_Pase_superF_clade-1"/>
</dbReference>
<dbReference type="eggNOG" id="COG0406">
    <property type="taxonomic scope" value="Bacteria"/>
</dbReference>
<dbReference type="HOGENOM" id="CLU_033323_9_5_9"/>
<feature type="active site" description="Tele-phosphohistidine intermediate" evidence="2">
    <location>
        <position position="4"/>
    </location>
</feature>
<organism evidence="4 5">
    <name type="scientific">Evansella cellulosilytica (strain ATCC 21833 / DSM 2522 / FERM P-1141 / JCM 9156 / N-4)</name>
    <name type="common">Bacillus cellulosilyticus</name>
    <dbReference type="NCBI Taxonomy" id="649639"/>
    <lineage>
        <taxon>Bacteria</taxon>
        <taxon>Bacillati</taxon>
        <taxon>Bacillota</taxon>
        <taxon>Bacilli</taxon>
        <taxon>Bacillales</taxon>
        <taxon>Bacillaceae</taxon>
        <taxon>Evansella</taxon>
    </lineage>
</organism>
<proteinExistence type="predicted"/>
<keyword evidence="5" id="KW-1185">Reference proteome</keyword>
<dbReference type="GO" id="GO:0004331">
    <property type="term" value="F:fructose-2,6-bisphosphate 2-phosphatase activity"/>
    <property type="evidence" value="ECO:0007669"/>
    <property type="project" value="TreeGrafter"/>
</dbReference>
<feature type="binding site" evidence="3">
    <location>
        <begin position="3"/>
        <end position="10"/>
    </location>
    <ligand>
        <name>substrate</name>
    </ligand>
</feature>
<reference evidence="4 5" key="1">
    <citation type="submission" date="2010-12" db="EMBL/GenBank/DDBJ databases">
        <title>Complete sequence of Bacillus cellulosilyticus DSM 2522.</title>
        <authorList>
            <consortium name="US DOE Joint Genome Institute"/>
            <person name="Lucas S."/>
            <person name="Copeland A."/>
            <person name="Lapidus A."/>
            <person name="Cheng J.-F."/>
            <person name="Bruce D."/>
            <person name="Goodwin L."/>
            <person name="Pitluck S."/>
            <person name="Chertkov O."/>
            <person name="Detter J.C."/>
            <person name="Han C."/>
            <person name="Tapia R."/>
            <person name="Land M."/>
            <person name="Hauser L."/>
            <person name="Jeffries C."/>
            <person name="Kyrpides N."/>
            <person name="Ivanova N."/>
            <person name="Mikhailova N."/>
            <person name="Brumm P."/>
            <person name="Mead D."/>
            <person name="Woyke T."/>
        </authorList>
    </citation>
    <scope>NUCLEOTIDE SEQUENCE [LARGE SCALE GENOMIC DNA]</scope>
    <source>
        <strain evidence="5">ATCC 21833 / DSM 2522 / FERM P-1141 / JCM 9156 / N-4</strain>
    </source>
</reference>
<dbReference type="GO" id="GO:0005829">
    <property type="term" value="C:cytosol"/>
    <property type="evidence" value="ECO:0007669"/>
    <property type="project" value="TreeGrafter"/>
</dbReference>
<keyword evidence="1" id="KW-0378">Hydrolase</keyword>
<dbReference type="PROSITE" id="PS00175">
    <property type="entry name" value="PG_MUTASE"/>
    <property type="match status" value="1"/>
</dbReference>
<evidence type="ECO:0000256" key="2">
    <source>
        <dbReference type="PIRSR" id="PIRSR613078-1"/>
    </source>
</evidence>
<evidence type="ECO:0000256" key="1">
    <source>
        <dbReference type="ARBA" id="ARBA00022801"/>
    </source>
</evidence>
<dbReference type="EMBL" id="CP002394">
    <property type="protein sequence ID" value="ADU29085.1"/>
    <property type="molecule type" value="Genomic_DNA"/>
</dbReference>
<gene>
    <name evidence="4" type="ordered locus">Bcell_0804</name>
</gene>
<dbReference type="SMART" id="SM00855">
    <property type="entry name" value="PGAM"/>
    <property type="match status" value="1"/>
</dbReference>
<dbReference type="KEGG" id="bco:Bcell_0804"/>
<dbReference type="Proteomes" id="UP000001401">
    <property type="component" value="Chromosome"/>
</dbReference>
<sequence>MIRHGQSEGNLHKIVQGHANFPLSNLGKKQALLVGEAFANVNLDALYSSDLDRAIKTAEAIKEHHPHLTLNTWPVLREVGLGPLEGQPREDVLKIYPFLKHKSILTSGIPGTEQLHEITNRCKITVDYLLSHHKNDTVAIVAHGGFISILIMYLIAKEHWPNVERPFMIGNTGVTKVTIDRQGVLKVHYVNDTSHLEDKTNTPFHDTVEK</sequence>
<dbReference type="AlphaFoldDB" id="E6U0N7"/>
<dbReference type="GO" id="GO:0043456">
    <property type="term" value="P:regulation of pentose-phosphate shunt"/>
    <property type="evidence" value="ECO:0007669"/>
    <property type="project" value="TreeGrafter"/>
</dbReference>
<feature type="active site" description="Proton donor/acceptor" evidence="2">
    <location>
        <position position="78"/>
    </location>
</feature>
<dbReference type="STRING" id="649639.Bcell_0804"/>
<dbReference type="InterPro" id="IPR001345">
    <property type="entry name" value="PG/BPGM_mutase_AS"/>
</dbReference>